<proteinExistence type="inferred from homology"/>
<dbReference type="EMBL" id="JAEAOA010001427">
    <property type="protein sequence ID" value="KAK3582485.1"/>
    <property type="molecule type" value="Genomic_DNA"/>
</dbReference>
<dbReference type="InterPro" id="IPR036237">
    <property type="entry name" value="Xyl_isomerase-like_sf"/>
</dbReference>
<evidence type="ECO:0000259" key="12">
    <source>
        <dbReference type="PROSITE" id="PS51198"/>
    </source>
</evidence>
<accession>A0AAE0RZP4</accession>
<comment type="caution">
    <text evidence="14">The sequence shown here is derived from an EMBL/GenBank/DDBJ whole genome shotgun (WGS) entry which is preliminary data.</text>
</comment>
<keyword evidence="7" id="KW-0413">Isomerase</keyword>
<evidence type="ECO:0000256" key="8">
    <source>
        <dbReference type="ARBA" id="ARBA00034617"/>
    </source>
</evidence>
<evidence type="ECO:0000256" key="5">
    <source>
        <dbReference type="ARBA" id="ARBA00022840"/>
    </source>
</evidence>
<feature type="binding site" evidence="11">
    <location>
        <begin position="28"/>
        <end position="35"/>
    </location>
    <ligand>
        <name>ATP</name>
        <dbReference type="ChEBI" id="CHEBI:30616"/>
    </ligand>
</feature>
<dbReference type="SUPFAM" id="SSF51658">
    <property type="entry name" value="Xylose isomerase-like"/>
    <property type="match status" value="1"/>
</dbReference>
<dbReference type="AlphaFoldDB" id="A0AAE0RZP4"/>
<sequence length="1090" mass="125459">MKDNLLESLNTPQREAVELTEGPLIIVAGAGSGKTKVITHRIANIIRLHLAKPDNILALTFTNKAAREMKTRISSLLDSSEVKGLWIGTFHSNFAKLLRIHAKTIGYTQDFTIYDSDDVEKIIKVLLLEIGLTPKEIGTKAIQGRISFLKNKLISSQAFSQEAKNYLDDVVSKIFLKYEEKLFKNNAMDFDDLLVKPIELFKKEESILKQYQEKFKYLMVDEYQDTNYAQYMVIKMLSEKNKNICVVGDDSQSIYSWRGADIENILRFEKDYHDSKLIKLNQNYRCTKSILAAANSVISKNKNQIKKELTTENENGEKIIFSQLENEIIEGVRVAQIIRELKLKYGWKNSDFAVFYRTNYQSRSFEDGLRQNGIPYRIYGGVSFYKRKEIKDVTAYLRLITNFSDEESLSRIINYPPRGIGDVTLSKVILKAREENLQVFDILSKPASFGFSERASLAIKEFYDVFHYLVEISKKCSVVEVIEKLYEKTKWIEYLKREESVESNSKILNLEEFLSFATYFSKNKMQEDEVLSLQSFLQEVLLASDLEEADDENKVSLMTIHSAKGLEFPVVFVVGLEDGLFPLSVETHKELEEERRLFYVAITRAKKRLFLSMAKSRNKYGNFQQTLRSRFIGDLDMGVVCLENGLPLSELFYEEKERNRIVRNGTSTEEIKKPVWMESDFELRRLRKKIRGLNILPDSDAEKLSSVEIRIGMSVSHRIFGTGKVIAINGEADEQTALIMFKNAGPALFLAQYVSSNEPFNSLETICKWASDLGFLAIQIPSWDARLIDLKKASESRAYCDEIAATVARYGMEISELSTHLQGQLVAVHPAYSELFSAFVPEKIKNDFSAWQKWSTEQLIFAAKASRLLNLKAHATFSGSLAWPYIYPWPQRPYALVDEAFSELARRWLPILNKFDEVGVDLCYEIHPSEDLHDGVTYEMFLDKVKNHKRACLLFDPSHFVLQCLDYLAYLDHYQERIKMFHVKDAEFRPNGKQGVYGGYQNWENRNGRFRSLGDGQVDFKAIFSKLAQYDFDGWAVLEWECCIKDAEIGAREGAEFIKKNIIKVTERTFDDFSGNHFLNKQSIKKVLGL</sequence>
<evidence type="ECO:0000256" key="2">
    <source>
        <dbReference type="ARBA" id="ARBA00022741"/>
    </source>
</evidence>
<comment type="catalytic activity">
    <reaction evidence="8">
        <text>Couples ATP hydrolysis with the unwinding of duplex DNA by translocating in the 3'-5' direction.</text>
        <dbReference type="EC" id="5.6.2.4"/>
    </reaction>
</comment>
<name>A0AAE0RZP4_9BIVA</name>
<feature type="domain" description="UvrD-like helicase C-terminal" evidence="13">
    <location>
        <begin position="288"/>
        <end position="565"/>
    </location>
</feature>
<dbReference type="PROSITE" id="PS51198">
    <property type="entry name" value="UVRD_HELICASE_ATP_BIND"/>
    <property type="match status" value="1"/>
</dbReference>
<dbReference type="Pfam" id="PF01261">
    <property type="entry name" value="AP_endonuc_2"/>
    <property type="match status" value="1"/>
</dbReference>
<dbReference type="Pfam" id="PF13361">
    <property type="entry name" value="UvrD_C"/>
    <property type="match status" value="1"/>
</dbReference>
<evidence type="ECO:0000313" key="15">
    <source>
        <dbReference type="Proteomes" id="UP001195483"/>
    </source>
</evidence>
<dbReference type="PANTHER" id="PTHR11070:SF2">
    <property type="entry name" value="ATP-DEPENDENT DNA HELICASE SRS2"/>
    <property type="match status" value="1"/>
</dbReference>
<dbReference type="Gene3D" id="1.10.10.160">
    <property type="match status" value="1"/>
</dbReference>
<evidence type="ECO:0000313" key="14">
    <source>
        <dbReference type="EMBL" id="KAK3582485.1"/>
    </source>
</evidence>
<dbReference type="SUPFAM" id="SSF52540">
    <property type="entry name" value="P-loop containing nucleoside triphosphate hydrolases"/>
    <property type="match status" value="1"/>
</dbReference>
<dbReference type="InterPro" id="IPR000212">
    <property type="entry name" value="DNA_helicase_UvrD/REP"/>
</dbReference>
<dbReference type="CDD" id="cd17932">
    <property type="entry name" value="DEXQc_UvrD"/>
    <property type="match status" value="1"/>
</dbReference>
<comment type="catalytic activity">
    <reaction evidence="10">
        <text>ATP + H2O = ADP + phosphate + H(+)</text>
        <dbReference type="Rhea" id="RHEA:13065"/>
        <dbReference type="ChEBI" id="CHEBI:15377"/>
        <dbReference type="ChEBI" id="CHEBI:15378"/>
        <dbReference type="ChEBI" id="CHEBI:30616"/>
        <dbReference type="ChEBI" id="CHEBI:43474"/>
        <dbReference type="ChEBI" id="CHEBI:456216"/>
        <dbReference type="EC" id="5.6.2.4"/>
    </reaction>
</comment>
<dbReference type="GO" id="GO:0003677">
    <property type="term" value="F:DNA binding"/>
    <property type="evidence" value="ECO:0007669"/>
    <property type="project" value="UniProtKB-KW"/>
</dbReference>
<dbReference type="GO" id="GO:0005829">
    <property type="term" value="C:cytosol"/>
    <property type="evidence" value="ECO:0007669"/>
    <property type="project" value="TreeGrafter"/>
</dbReference>
<keyword evidence="15" id="KW-1185">Reference proteome</keyword>
<dbReference type="InterPro" id="IPR014016">
    <property type="entry name" value="UvrD-like_ATP-bd"/>
</dbReference>
<reference evidence="14" key="1">
    <citation type="journal article" date="2021" name="Genome Biol. Evol.">
        <title>A High-Quality Reference Genome for a Parasitic Bivalve with Doubly Uniparental Inheritance (Bivalvia: Unionida).</title>
        <authorList>
            <person name="Smith C.H."/>
        </authorList>
    </citation>
    <scope>NUCLEOTIDE SEQUENCE</scope>
    <source>
        <strain evidence="14">CHS0354</strain>
    </source>
</reference>
<keyword evidence="5 11" id="KW-0067">ATP-binding</keyword>
<evidence type="ECO:0000256" key="4">
    <source>
        <dbReference type="ARBA" id="ARBA00022806"/>
    </source>
</evidence>
<evidence type="ECO:0000256" key="7">
    <source>
        <dbReference type="ARBA" id="ARBA00023235"/>
    </source>
</evidence>
<keyword evidence="6" id="KW-0238">DNA-binding</keyword>
<dbReference type="PANTHER" id="PTHR11070">
    <property type="entry name" value="UVRD / RECB / PCRA DNA HELICASE FAMILY MEMBER"/>
    <property type="match status" value="1"/>
</dbReference>
<dbReference type="Gene3D" id="1.10.486.10">
    <property type="entry name" value="PCRA, domain 4"/>
    <property type="match status" value="1"/>
</dbReference>
<dbReference type="PROSITE" id="PS51217">
    <property type="entry name" value="UVRD_HELICASE_CTER"/>
    <property type="match status" value="1"/>
</dbReference>
<evidence type="ECO:0000256" key="6">
    <source>
        <dbReference type="ARBA" id="ARBA00023125"/>
    </source>
</evidence>
<dbReference type="Proteomes" id="UP001195483">
    <property type="component" value="Unassembled WGS sequence"/>
</dbReference>
<dbReference type="Gene3D" id="3.20.20.150">
    <property type="entry name" value="Divalent-metal-dependent TIM barrel enzymes"/>
    <property type="match status" value="1"/>
</dbReference>
<dbReference type="Pfam" id="PF00580">
    <property type="entry name" value="UvrD-helicase"/>
    <property type="match status" value="1"/>
</dbReference>
<evidence type="ECO:0000256" key="9">
    <source>
        <dbReference type="ARBA" id="ARBA00034808"/>
    </source>
</evidence>
<dbReference type="InterPro" id="IPR013022">
    <property type="entry name" value="Xyl_isomerase-like_TIM-brl"/>
</dbReference>
<dbReference type="GO" id="GO:0043138">
    <property type="term" value="F:3'-5' DNA helicase activity"/>
    <property type="evidence" value="ECO:0007669"/>
    <property type="project" value="UniProtKB-EC"/>
</dbReference>
<dbReference type="EC" id="5.6.2.4" evidence="9"/>
<dbReference type="GO" id="GO:0005524">
    <property type="term" value="F:ATP binding"/>
    <property type="evidence" value="ECO:0007669"/>
    <property type="project" value="UniProtKB-UniRule"/>
</dbReference>
<dbReference type="Gene3D" id="3.40.50.300">
    <property type="entry name" value="P-loop containing nucleotide triphosphate hydrolases"/>
    <property type="match status" value="2"/>
</dbReference>
<dbReference type="InterPro" id="IPR014017">
    <property type="entry name" value="DNA_helicase_UvrD-like_C"/>
</dbReference>
<evidence type="ECO:0000259" key="13">
    <source>
        <dbReference type="PROSITE" id="PS51217"/>
    </source>
</evidence>
<reference evidence="14" key="2">
    <citation type="journal article" date="2021" name="Genome Biol. Evol.">
        <title>Developing a high-quality reference genome for a parasitic bivalve with doubly uniparental inheritance (Bivalvia: Unionida).</title>
        <authorList>
            <person name="Smith C.H."/>
        </authorList>
    </citation>
    <scope>NUCLEOTIDE SEQUENCE</scope>
    <source>
        <strain evidence="14">CHS0354</strain>
        <tissue evidence="14">Mantle</tissue>
    </source>
</reference>
<keyword evidence="4 11" id="KW-0347">Helicase</keyword>
<evidence type="ECO:0000256" key="11">
    <source>
        <dbReference type="PROSITE-ProRule" id="PRU00560"/>
    </source>
</evidence>
<dbReference type="InterPro" id="IPR027417">
    <property type="entry name" value="P-loop_NTPase"/>
</dbReference>
<reference evidence="14" key="3">
    <citation type="submission" date="2023-05" db="EMBL/GenBank/DDBJ databases">
        <authorList>
            <person name="Smith C.H."/>
        </authorList>
    </citation>
    <scope>NUCLEOTIDE SEQUENCE</scope>
    <source>
        <strain evidence="14">CHS0354</strain>
        <tissue evidence="14">Mantle</tissue>
    </source>
</reference>
<evidence type="ECO:0000256" key="1">
    <source>
        <dbReference type="ARBA" id="ARBA00009922"/>
    </source>
</evidence>
<organism evidence="14 15">
    <name type="scientific">Potamilus streckersoni</name>
    <dbReference type="NCBI Taxonomy" id="2493646"/>
    <lineage>
        <taxon>Eukaryota</taxon>
        <taxon>Metazoa</taxon>
        <taxon>Spiralia</taxon>
        <taxon>Lophotrochozoa</taxon>
        <taxon>Mollusca</taxon>
        <taxon>Bivalvia</taxon>
        <taxon>Autobranchia</taxon>
        <taxon>Heteroconchia</taxon>
        <taxon>Palaeoheterodonta</taxon>
        <taxon>Unionida</taxon>
        <taxon>Unionoidea</taxon>
        <taxon>Unionidae</taxon>
        <taxon>Ambleminae</taxon>
        <taxon>Lampsilini</taxon>
        <taxon>Potamilus</taxon>
    </lineage>
</organism>
<dbReference type="GO" id="GO:0000725">
    <property type="term" value="P:recombinational repair"/>
    <property type="evidence" value="ECO:0007669"/>
    <property type="project" value="TreeGrafter"/>
</dbReference>
<evidence type="ECO:0000256" key="3">
    <source>
        <dbReference type="ARBA" id="ARBA00022801"/>
    </source>
</evidence>
<keyword evidence="3 11" id="KW-0378">Hydrolase</keyword>
<protein>
    <recommendedName>
        <fullName evidence="9">DNA 3'-5' helicase</fullName>
        <ecNumber evidence="9">5.6.2.4</ecNumber>
    </recommendedName>
</protein>
<dbReference type="CDD" id="cd18807">
    <property type="entry name" value="SF1_C_UvrD"/>
    <property type="match status" value="1"/>
</dbReference>
<dbReference type="GO" id="GO:0033202">
    <property type="term" value="C:DNA helicase complex"/>
    <property type="evidence" value="ECO:0007669"/>
    <property type="project" value="TreeGrafter"/>
</dbReference>
<keyword evidence="2 11" id="KW-0547">Nucleotide-binding</keyword>
<feature type="domain" description="UvrD-like helicase ATP-binding" evidence="12">
    <location>
        <begin position="7"/>
        <end position="287"/>
    </location>
</feature>
<evidence type="ECO:0000256" key="10">
    <source>
        <dbReference type="ARBA" id="ARBA00048988"/>
    </source>
</evidence>
<comment type="similarity">
    <text evidence="1">Belongs to the helicase family. UvrD subfamily.</text>
</comment>
<gene>
    <name evidence="14" type="ORF">CHS0354_024032</name>
</gene>
<dbReference type="GO" id="GO:0016787">
    <property type="term" value="F:hydrolase activity"/>
    <property type="evidence" value="ECO:0007669"/>
    <property type="project" value="UniProtKB-UniRule"/>
</dbReference>
<dbReference type="InterPro" id="IPR013986">
    <property type="entry name" value="DExx_box_DNA_helicase_dom_sf"/>
</dbReference>